<keyword evidence="1" id="KW-0808">Transferase</keyword>
<keyword evidence="1" id="KW-0489">Methyltransferase</keyword>
<evidence type="ECO:0000313" key="1">
    <source>
        <dbReference type="EMBL" id="SHG85587.1"/>
    </source>
</evidence>
<gene>
    <name evidence="1" type="ORF">SAMN04488530_10941</name>
</gene>
<accession>A0A1M5N7Y3</accession>
<reference evidence="2" key="1">
    <citation type="submission" date="2016-11" db="EMBL/GenBank/DDBJ databases">
        <authorList>
            <person name="Varghese N."/>
            <person name="Submissions S."/>
        </authorList>
    </citation>
    <scope>NUCLEOTIDE SEQUENCE [LARGE SCALE GENOMIC DNA]</scope>
    <source>
        <strain evidence="2">DSM 2635</strain>
    </source>
</reference>
<proteinExistence type="predicted"/>
<evidence type="ECO:0000313" key="2">
    <source>
        <dbReference type="Proteomes" id="UP000243255"/>
    </source>
</evidence>
<dbReference type="PANTHER" id="PTHR38451:SF1">
    <property type="entry name" value="TRNA (ADENINE(22)-N(1))-METHYLTRANSFERASE"/>
    <property type="match status" value="1"/>
</dbReference>
<dbReference type="PIRSF" id="PIRSF018637">
    <property type="entry name" value="TrmK"/>
    <property type="match status" value="1"/>
</dbReference>
<dbReference type="SUPFAM" id="SSF53335">
    <property type="entry name" value="S-adenosyl-L-methionine-dependent methyltransferases"/>
    <property type="match status" value="1"/>
</dbReference>
<organism evidence="1 2">
    <name type="scientific">Asaccharospora irregularis DSM 2635</name>
    <dbReference type="NCBI Taxonomy" id="1121321"/>
    <lineage>
        <taxon>Bacteria</taxon>
        <taxon>Bacillati</taxon>
        <taxon>Bacillota</taxon>
        <taxon>Clostridia</taxon>
        <taxon>Peptostreptococcales</taxon>
        <taxon>Peptostreptococcaceae</taxon>
        <taxon>Asaccharospora</taxon>
    </lineage>
</organism>
<dbReference type="GO" id="GO:0160105">
    <property type="term" value="F:tRNA (adenine(22)-N1)-methyltransferase activity"/>
    <property type="evidence" value="ECO:0007669"/>
    <property type="project" value="InterPro"/>
</dbReference>
<dbReference type="PANTHER" id="PTHR38451">
    <property type="entry name" value="TRNA (ADENINE(22)-N(1))-METHYLTRANSFERASE"/>
    <property type="match status" value="1"/>
</dbReference>
<dbReference type="GO" id="GO:0032259">
    <property type="term" value="P:methylation"/>
    <property type="evidence" value="ECO:0007669"/>
    <property type="project" value="UniProtKB-KW"/>
</dbReference>
<keyword evidence="2" id="KW-1185">Reference proteome</keyword>
<dbReference type="Pfam" id="PF04816">
    <property type="entry name" value="TrmK"/>
    <property type="match status" value="1"/>
</dbReference>
<sequence>MKGMASLRLTDRLLKISHLVTKDKKIADIGTDHGYIPVYLLKKGYVSYAVLSDVNKGPLDNARKEVIQNNLLDKVDLRLGSGIEVLKKGEVDEIIIAGMGGILISEILDAKQEVSHNAQKLILQPMQAQNELRKYLLNNGYEILDEVLVKEDFRLYEIIIAKYTGENTVVEDEVYYEVGSKLIENKDVLLKEFVDRKISSYTSILKNIEGKTGYEIEKKKKCITKSIEKLKCILGN</sequence>
<dbReference type="EMBL" id="FQWX01000009">
    <property type="protein sequence ID" value="SHG85587.1"/>
    <property type="molecule type" value="Genomic_DNA"/>
</dbReference>
<dbReference type="Gene3D" id="3.40.50.150">
    <property type="entry name" value="Vaccinia Virus protein VP39"/>
    <property type="match status" value="1"/>
</dbReference>
<dbReference type="STRING" id="1121321.SAMN04488530_10941"/>
<protein>
    <submittedName>
        <fullName evidence="1">tRNA (Adenine22-N1)-methyltransferase</fullName>
    </submittedName>
</protein>
<dbReference type="AlphaFoldDB" id="A0A1M5N7Y3"/>
<dbReference type="Proteomes" id="UP000243255">
    <property type="component" value="Unassembled WGS sequence"/>
</dbReference>
<dbReference type="InterPro" id="IPR029063">
    <property type="entry name" value="SAM-dependent_MTases_sf"/>
</dbReference>
<dbReference type="InterPro" id="IPR006901">
    <property type="entry name" value="TrmK"/>
</dbReference>
<name>A0A1M5N7Y3_9FIRM</name>